<protein>
    <recommendedName>
        <fullName evidence="6">Peroxin-7</fullName>
    </recommendedName>
</protein>
<dbReference type="PANTHER" id="PTHR19848">
    <property type="entry name" value="WD40 REPEAT PROTEIN"/>
    <property type="match status" value="1"/>
</dbReference>
<feature type="repeat" description="WD" evidence="3">
    <location>
        <begin position="180"/>
        <end position="221"/>
    </location>
</feature>
<reference evidence="5" key="1">
    <citation type="submission" date="2021-01" db="EMBL/GenBank/DDBJ databases">
        <authorList>
            <person name="Corre E."/>
            <person name="Pelletier E."/>
            <person name="Niang G."/>
            <person name="Scheremetjew M."/>
            <person name="Finn R."/>
            <person name="Kale V."/>
            <person name="Holt S."/>
            <person name="Cochrane G."/>
            <person name="Meng A."/>
            <person name="Brown T."/>
            <person name="Cohen L."/>
        </authorList>
    </citation>
    <scope>NUCLEOTIDE SEQUENCE</scope>
    <source>
        <strain evidence="5">CCMP3105</strain>
    </source>
</reference>
<dbReference type="SUPFAM" id="SSF50978">
    <property type="entry name" value="WD40 repeat-like"/>
    <property type="match status" value="1"/>
</dbReference>
<dbReference type="Pfam" id="PF00400">
    <property type="entry name" value="WD40"/>
    <property type="match status" value="4"/>
</dbReference>
<dbReference type="InterPro" id="IPR020472">
    <property type="entry name" value="WD40_PAC1"/>
</dbReference>
<dbReference type="PROSITE" id="PS50082">
    <property type="entry name" value="WD_REPEATS_2"/>
    <property type="match status" value="5"/>
</dbReference>
<feature type="repeat" description="WD" evidence="3">
    <location>
        <begin position="324"/>
        <end position="356"/>
    </location>
</feature>
<gene>
    <name evidence="5" type="ORF">AMON00008_LOCUS34408</name>
</gene>
<keyword evidence="4" id="KW-0732">Signal</keyword>
<keyword evidence="2" id="KW-0677">Repeat</keyword>
<sequence>MVGTSWPPKGSWSRPAPRVRRWLLQCAWLLGSSARAVLGACGSASFSAMSTLSPSGAGYFRALAWIPAANNSGTDLLVAGGEDQKLRVWQLSGTSPSVTGSLVNTLGGIHGTIWALEWISSDSMLVSASGDGFIRLWPLSVLNSPQTCHVEANGNANDLCCDGDGLGCEGRYVVSWRDAQMSRAGQVHALEWIETESILASSWSDGVVRLWSYNATETPPLAYRNDLLVKGRSYSLTWLSAPGRLGTTSPDWPLPELWHKDGHANPLRVLTEQLPDGYGYCPTAHCGAVHASAANGGGDTLATGSEDMKVKLWSASTGAMLHTFDGHSAAATALEWLHSESKLASGGADGSIFLWDPTDLSSSSALSSIASAHSDKVSALVWMDSLDTLASVSYDMTVKLWHCSR</sequence>
<dbReference type="InterPro" id="IPR015943">
    <property type="entry name" value="WD40/YVTN_repeat-like_dom_sf"/>
</dbReference>
<feature type="chain" id="PRO_5030740174" description="Peroxin-7" evidence="4">
    <location>
        <begin position="40"/>
        <end position="405"/>
    </location>
</feature>
<proteinExistence type="predicted"/>
<feature type="repeat" description="WD" evidence="3">
    <location>
        <begin position="106"/>
        <end position="147"/>
    </location>
</feature>
<dbReference type="AlphaFoldDB" id="A0A7S4V7E8"/>
<dbReference type="SMART" id="SM00320">
    <property type="entry name" value="WD40"/>
    <property type="match status" value="6"/>
</dbReference>
<evidence type="ECO:0000313" key="5">
    <source>
        <dbReference type="EMBL" id="CAE4612228.1"/>
    </source>
</evidence>
<dbReference type="PRINTS" id="PR00320">
    <property type="entry name" value="GPROTEINBRPT"/>
</dbReference>
<organism evidence="5">
    <name type="scientific">Alexandrium monilatum</name>
    <dbReference type="NCBI Taxonomy" id="311494"/>
    <lineage>
        <taxon>Eukaryota</taxon>
        <taxon>Sar</taxon>
        <taxon>Alveolata</taxon>
        <taxon>Dinophyceae</taxon>
        <taxon>Gonyaulacales</taxon>
        <taxon>Pyrocystaceae</taxon>
        <taxon>Alexandrium</taxon>
    </lineage>
</organism>
<evidence type="ECO:0000256" key="2">
    <source>
        <dbReference type="ARBA" id="ARBA00022737"/>
    </source>
</evidence>
<feature type="repeat" description="WD" evidence="3">
    <location>
        <begin position="370"/>
        <end position="405"/>
    </location>
</feature>
<name>A0A7S4V7E8_9DINO</name>
<dbReference type="PROSITE" id="PS50294">
    <property type="entry name" value="WD_REPEATS_REGION"/>
    <property type="match status" value="2"/>
</dbReference>
<feature type="signal peptide" evidence="4">
    <location>
        <begin position="1"/>
        <end position="39"/>
    </location>
</feature>
<keyword evidence="1 3" id="KW-0853">WD repeat</keyword>
<evidence type="ECO:0000256" key="3">
    <source>
        <dbReference type="PROSITE-ProRule" id="PRU00221"/>
    </source>
</evidence>
<evidence type="ECO:0008006" key="6">
    <source>
        <dbReference type="Google" id="ProtNLM"/>
    </source>
</evidence>
<feature type="repeat" description="WD" evidence="3">
    <location>
        <begin position="282"/>
        <end position="323"/>
    </location>
</feature>
<evidence type="ECO:0000256" key="1">
    <source>
        <dbReference type="ARBA" id="ARBA00022574"/>
    </source>
</evidence>
<dbReference type="InterPro" id="IPR036322">
    <property type="entry name" value="WD40_repeat_dom_sf"/>
</dbReference>
<dbReference type="Gene3D" id="2.130.10.10">
    <property type="entry name" value="YVTN repeat-like/Quinoprotein amine dehydrogenase"/>
    <property type="match status" value="2"/>
</dbReference>
<dbReference type="PANTHER" id="PTHR19848:SF8">
    <property type="entry name" value="F-BOX AND WD REPEAT DOMAIN CONTAINING 7"/>
    <property type="match status" value="1"/>
</dbReference>
<accession>A0A7S4V7E8</accession>
<dbReference type="InterPro" id="IPR001680">
    <property type="entry name" value="WD40_rpt"/>
</dbReference>
<evidence type="ECO:0000256" key="4">
    <source>
        <dbReference type="SAM" id="SignalP"/>
    </source>
</evidence>
<dbReference type="EMBL" id="HBNR01049257">
    <property type="protein sequence ID" value="CAE4612228.1"/>
    <property type="molecule type" value="Transcribed_RNA"/>
</dbReference>